<dbReference type="OrthoDB" id="310030at2759"/>
<dbReference type="Proteomes" id="UP000014071">
    <property type="component" value="Unassembled WGS sequence"/>
</dbReference>
<evidence type="ECO:0000256" key="8">
    <source>
        <dbReference type="ARBA" id="ARBA00022989"/>
    </source>
</evidence>
<dbReference type="Pfam" id="PF04597">
    <property type="entry name" value="Ribophorin_I"/>
    <property type="match status" value="1"/>
</dbReference>
<keyword evidence="6" id="KW-0732">Signal</keyword>
<dbReference type="UniPathway" id="UPA00378"/>
<dbReference type="RefSeq" id="XP_012188320.1">
    <property type="nucleotide sequence ID" value="XM_012332930.1"/>
</dbReference>
<dbReference type="GO" id="GO:0018279">
    <property type="term" value="P:protein N-linked glycosylation via asparagine"/>
    <property type="evidence" value="ECO:0007669"/>
    <property type="project" value="TreeGrafter"/>
</dbReference>
<keyword evidence="8 10" id="KW-1133">Transmembrane helix</keyword>
<evidence type="ECO:0000256" key="7">
    <source>
        <dbReference type="ARBA" id="ARBA00022824"/>
    </source>
</evidence>
<feature type="transmembrane region" description="Helical" evidence="10">
    <location>
        <begin position="531"/>
        <end position="551"/>
    </location>
</feature>
<comment type="function">
    <text evidence="1 10">Subunit of the oligosaccharyl transferase (OST) complex that catalyzes the initial transfer of a defined glycan (Glc(3)Man(9)GlcNAc(2) in eukaryotes) from the lipid carrier dolichol-pyrophosphate to an asparagine residue within an Asn-X-Ser/Thr consensus motif in nascent polypeptide chains, the first step in protein N-glycosylation. N-glycosylation occurs cotranslationally and the complex associates with the Sec61 complex at the channel-forming translocon complex that mediates protein translocation across the endoplasmic reticulum (ER). All subunits are required for a maximal enzyme activity.</text>
</comment>
<keyword evidence="9 10" id="KW-0472">Membrane</keyword>
<evidence type="ECO:0000256" key="1">
    <source>
        <dbReference type="ARBA" id="ARBA00002791"/>
    </source>
</evidence>
<evidence type="ECO:0000256" key="10">
    <source>
        <dbReference type="RuleBase" id="RU361143"/>
    </source>
</evidence>
<evidence type="ECO:0000256" key="6">
    <source>
        <dbReference type="ARBA" id="ARBA00022729"/>
    </source>
</evidence>
<dbReference type="GO" id="GO:0008250">
    <property type="term" value="C:oligosaccharyltransferase complex"/>
    <property type="evidence" value="ECO:0007669"/>
    <property type="project" value="UniProtKB-UniRule"/>
</dbReference>
<dbReference type="eggNOG" id="KOG2291">
    <property type="taxonomic scope" value="Eukaryota"/>
</dbReference>
<protein>
    <recommendedName>
        <fullName evidence="10">Dolichyl-diphosphooligosaccharide--protein glycosyltransferase subunit 1</fullName>
    </recommendedName>
</protein>
<gene>
    <name evidence="11" type="ORF">PHSY_002306</name>
</gene>
<keyword evidence="12" id="KW-1185">Reference proteome</keyword>
<dbReference type="HOGENOM" id="CLU_031381_1_0_1"/>
<comment type="similarity">
    <text evidence="4 10">Belongs to the OST1 family.</text>
</comment>
<dbReference type="STRING" id="1305764.R9P0K2"/>
<sequence length="559" mass="60253">MKARLSCESRSKSELEETTFECRAQSILRPSTTPPYTCITMAPSVPLMSSSTTLLVLIATLIAACLPSVHAVAIPSSKDWTNTNYIKQIDLTGSTSHTLTTVFIKPNSNPSNAAATTLPYYFLLSAHEAHQLSWTRLTVKPALDSQLAATSEFKGGARPVITLENLGEVDGDAEKTYLFEANIPSDVLGADGASLTLETTLNHVSLPLPSTVKQTDPQLFLWQGDAAIRSPYTTLTGRIKVKAPSPKILSFTPSDATKSGSIVTYGPFSDVAPFQPSSPLTPASVHYQSDTPHATIVDLQRTAEISHWGDALSITDRILLRNSGPTLKGHFSRIEHQMASFYNRGSGTALSSLSFTLPAGVRDPWFIDQIGNVSTSRFRSSPPNPALVTSSVGVPASNSVASKMSLLELQPRFPLLGGWNYTFSIGYTLPLSAGWTKRLLGSDDYVTAVPLFTPLKDVATDSVSTTIVLPEGATRISIELPFEMDSVDNGITKTYLDTVGRPSIRVEKSRCSPEHAQLVYVKYTLTHRANMIKVAAVAAVAGLLLVGTAVVQRVETKIR</sequence>
<dbReference type="EMBL" id="DF238785">
    <property type="protein sequence ID" value="GAC94733.1"/>
    <property type="molecule type" value="Genomic_DNA"/>
</dbReference>
<reference evidence="12" key="1">
    <citation type="journal article" date="2013" name="Genome Announc.">
        <title>Draft genome sequence of the basidiomycetous yeast-like fungus Pseudozyma hubeiensis SY62, which produces an abundant amount of the biosurfactant mannosylerythritol lipids.</title>
        <authorList>
            <person name="Konishi M."/>
            <person name="Hatada Y."/>
            <person name="Horiuchi J."/>
        </authorList>
    </citation>
    <scope>NUCLEOTIDE SEQUENCE [LARGE SCALE GENOMIC DNA]</scope>
    <source>
        <strain evidence="12">SY62</strain>
    </source>
</reference>
<dbReference type="GeneID" id="24107599"/>
<evidence type="ECO:0000313" key="12">
    <source>
        <dbReference type="Proteomes" id="UP000014071"/>
    </source>
</evidence>
<dbReference type="AlphaFoldDB" id="R9P0K2"/>
<evidence type="ECO:0000256" key="2">
    <source>
        <dbReference type="ARBA" id="ARBA00004115"/>
    </source>
</evidence>
<keyword evidence="7 10" id="KW-0256">Endoplasmic reticulum</keyword>
<comment type="pathway">
    <text evidence="3 10">Protein modification; protein glycosylation.</text>
</comment>
<evidence type="ECO:0000256" key="5">
    <source>
        <dbReference type="ARBA" id="ARBA00022692"/>
    </source>
</evidence>
<comment type="subcellular location">
    <subcellularLocation>
        <location evidence="2 10">Endoplasmic reticulum membrane</location>
        <topology evidence="2 10">Single-pass type I membrane protein</topology>
    </subcellularLocation>
</comment>
<dbReference type="InterPro" id="IPR007676">
    <property type="entry name" value="Ribophorin_I"/>
</dbReference>
<dbReference type="PANTHER" id="PTHR21049:SF0">
    <property type="entry name" value="DOLICHYL-DIPHOSPHOOLIGOSACCHARIDE--PROTEIN GLYCOSYLTRANSFERASE SUBUNIT 1"/>
    <property type="match status" value="1"/>
</dbReference>
<evidence type="ECO:0000256" key="9">
    <source>
        <dbReference type="ARBA" id="ARBA00023136"/>
    </source>
</evidence>
<evidence type="ECO:0000256" key="3">
    <source>
        <dbReference type="ARBA" id="ARBA00004922"/>
    </source>
</evidence>
<name>R9P0K2_PSEHS</name>
<keyword evidence="5 10" id="KW-0812">Transmembrane</keyword>
<dbReference type="PANTHER" id="PTHR21049">
    <property type="entry name" value="RIBOPHORIN I"/>
    <property type="match status" value="1"/>
</dbReference>
<organism evidence="11 12">
    <name type="scientific">Pseudozyma hubeiensis (strain SY62)</name>
    <name type="common">Yeast</name>
    <dbReference type="NCBI Taxonomy" id="1305764"/>
    <lineage>
        <taxon>Eukaryota</taxon>
        <taxon>Fungi</taxon>
        <taxon>Dikarya</taxon>
        <taxon>Basidiomycota</taxon>
        <taxon>Ustilaginomycotina</taxon>
        <taxon>Ustilaginomycetes</taxon>
        <taxon>Ustilaginales</taxon>
        <taxon>Ustilaginaceae</taxon>
        <taxon>Pseudozyma</taxon>
    </lineage>
</organism>
<proteinExistence type="inferred from homology"/>
<accession>R9P0K2</accession>
<evidence type="ECO:0000313" key="11">
    <source>
        <dbReference type="EMBL" id="GAC94733.1"/>
    </source>
</evidence>
<evidence type="ECO:0000256" key="4">
    <source>
        <dbReference type="ARBA" id="ARBA00008905"/>
    </source>
</evidence>
<comment type="subunit">
    <text evidence="10">Component of the oligosaccharyltransferase (OST) complex.</text>
</comment>